<proteinExistence type="predicted"/>
<dbReference type="SUPFAM" id="SSF48403">
    <property type="entry name" value="Ankyrin repeat"/>
    <property type="match status" value="1"/>
</dbReference>
<reference evidence="4 5" key="1">
    <citation type="submission" date="2016-04" db="EMBL/GenBank/DDBJ databases">
        <title>Multiple horizontal gene transfer events from other fungi enriched the ability of the initially mycotrophic fungus Trichoderma (Ascomycota) to feed on dead plant biomass.</title>
        <authorList>
            <person name="Atanasova L."/>
            <person name="Chenthamara K."/>
            <person name="Zhang J."/>
            <person name="Grujic M."/>
            <person name="Henrissat B."/>
            <person name="Kuo A."/>
            <person name="Aertz A."/>
            <person name="Salamov A."/>
            <person name="Lipzen A."/>
            <person name="Labutti K."/>
            <person name="Barry K."/>
            <person name="Miao Y."/>
            <person name="Rahimi M.J."/>
            <person name="Shen Q."/>
            <person name="Grigoriev I.V."/>
            <person name="Kubicek C.P."/>
            <person name="Druzhinina I.S."/>
        </authorList>
    </citation>
    <scope>NUCLEOTIDE SEQUENCE [LARGE SCALE GENOMIC DNA]</scope>
    <source>
        <strain evidence="4 5">NJAU 4742</strain>
    </source>
</reference>
<keyword evidence="1" id="KW-0677">Repeat</keyword>
<dbReference type="AlphaFoldDB" id="A0A1T3CH68"/>
<keyword evidence="2 3" id="KW-0040">ANK repeat</keyword>
<dbReference type="PRINTS" id="PR01415">
    <property type="entry name" value="ANKYRIN"/>
</dbReference>
<feature type="repeat" description="ANK" evidence="3">
    <location>
        <begin position="423"/>
        <end position="455"/>
    </location>
</feature>
<protein>
    <submittedName>
        <fullName evidence="4">Uncharacterized protein</fullName>
    </submittedName>
</protein>
<dbReference type="SMART" id="SM00248">
    <property type="entry name" value="ANK"/>
    <property type="match status" value="12"/>
</dbReference>
<feature type="repeat" description="ANK" evidence="3">
    <location>
        <begin position="323"/>
        <end position="355"/>
    </location>
</feature>
<dbReference type="EMBL" id="LVVK01000017">
    <property type="protein sequence ID" value="OPB40453.1"/>
    <property type="molecule type" value="Genomic_DNA"/>
</dbReference>
<feature type="repeat" description="ANK" evidence="3">
    <location>
        <begin position="489"/>
        <end position="521"/>
    </location>
</feature>
<dbReference type="PROSITE" id="PS50297">
    <property type="entry name" value="ANK_REP_REGION"/>
    <property type="match status" value="9"/>
</dbReference>
<feature type="repeat" description="ANK" evidence="3">
    <location>
        <begin position="182"/>
        <end position="214"/>
    </location>
</feature>
<feature type="repeat" description="ANK" evidence="3">
    <location>
        <begin position="224"/>
        <end position="253"/>
    </location>
</feature>
<dbReference type="Pfam" id="PF00023">
    <property type="entry name" value="Ank"/>
    <property type="match status" value="2"/>
</dbReference>
<dbReference type="InterPro" id="IPR036770">
    <property type="entry name" value="Ankyrin_rpt-contain_sf"/>
</dbReference>
<comment type="caution">
    <text evidence="4">The sequence shown here is derived from an EMBL/GenBank/DDBJ whole genome shotgun (WGS) entry which is preliminary data.</text>
</comment>
<dbReference type="Proteomes" id="UP000191004">
    <property type="component" value="Unassembled WGS sequence"/>
</dbReference>
<sequence length="588" mass="64654">MCDRIASCGPILQVSEERGTCSLVHQSARDYLLREEVDKDPILEEFRIKVKEAHTSLARICLTCIENSDFRHKYLNISDASVLKKSPLLGYATDYWPEHARHADEDLHFSRTFLQEKDDVRKHWWQTYRSGLRVNRHLMEGSRPLHIASFLGIDSLARKILRANAWRISLRFQKYVNRRNIYGITPLILAAHEGHHSVVQLLLANGADVNVCSRHFSSQSWDCTALETAATRGHLNVVQLLLANGADPKPRGNGTALHRAAKYGHEAIVQLLLTYSKGAAGINVQDNLGFTALSEAATYGHEAIVQLLLANGADVNIKDNYEYGGTALERAASGGHKAIVQLLLENGVDVSVKNALQNALQNAVRQGHEAIVQLLLTCSKGTNVNVQDSRGFTALSQAAAYGREAIVRLLLAESANVNIKDKDGCTALRKAAEYGYEAIVQLMLANGADVNIKDKDDCTALRKAARNGHEAIVQLMLANGADVNIKDKDGCTALRKAAEYGHEAIVRVLLANGADVNIKDEDGCMALYIAAEYGHEAIVQLLLENGADNKDDAFNKALAAAASGRRKARISSRYKLLMLMERTAYIYI</sequence>
<dbReference type="PROSITE" id="PS50088">
    <property type="entry name" value="ANK_REPEAT"/>
    <property type="match status" value="9"/>
</dbReference>
<keyword evidence="5" id="KW-1185">Reference proteome</keyword>
<name>A0A1T3CH68_9HYPO</name>
<feature type="repeat" description="ANK" evidence="3">
    <location>
        <begin position="522"/>
        <end position="548"/>
    </location>
</feature>
<evidence type="ECO:0000313" key="5">
    <source>
        <dbReference type="Proteomes" id="UP000191004"/>
    </source>
</evidence>
<evidence type="ECO:0000256" key="1">
    <source>
        <dbReference type="ARBA" id="ARBA00022737"/>
    </source>
</evidence>
<accession>A0A1T3CH68</accession>
<dbReference type="Gene3D" id="1.25.40.20">
    <property type="entry name" value="Ankyrin repeat-containing domain"/>
    <property type="match status" value="5"/>
</dbReference>
<organism evidence="4 5">
    <name type="scientific">Trichoderma guizhouense</name>
    <dbReference type="NCBI Taxonomy" id="1491466"/>
    <lineage>
        <taxon>Eukaryota</taxon>
        <taxon>Fungi</taxon>
        <taxon>Dikarya</taxon>
        <taxon>Ascomycota</taxon>
        <taxon>Pezizomycotina</taxon>
        <taxon>Sordariomycetes</taxon>
        <taxon>Hypocreomycetidae</taxon>
        <taxon>Hypocreales</taxon>
        <taxon>Hypocreaceae</taxon>
        <taxon>Trichoderma</taxon>
    </lineage>
</organism>
<dbReference type="InterPro" id="IPR050745">
    <property type="entry name" value="Multifunctional_regulatory"/>
</dbReference>
<dbReference type="PANTHER" id="PTHR24189">
    <property type="entry name" value="MYOTROPHIN"/>
    <property type="match status" value="1"/>
</dbReference>
<evidence type="ECO:0000313" key="4">
    <source>
        <dbReference type="EMBL" id="OPB40453.1"/>
    </source>
</evidence>
<feature type="repeat" description="ANK" evidence="3">
    <location>
        <begin position="456"/>
        <end position="488"/>
    </location>
</feature>
<gene>
    <name evidence="4" type="ORF">A0O28_0005320</name>
</gene>
<dbReference type="OrthoDB" id="20872at2759"/>
<dbReference type="InterPro" id="IPR002110">
    <property type="entry name" value="Ankyrin_rpt"/>
</dbReference>
<feature type="repeat" description="ANK" evidence="3">
    <location>
        <begin position="390"/>
        <end position="422"/>
    </location>
</feature>
<evidence type="ECO:0000256" key="2">
    <source>
        <dbReference type="ARBA" id="ARBA00023043"/>
    </source>
</evidence>
<feature type="repeat" description="ANK" evidence="3">
    <location>
        <begin position="288"/>
        <end position="320"/>
    </location>
</feature>
<dbReference type="Pfam" id="PF12796">
    <property type="entry name" value="Ank_2"/>
    <property type="match status" value="3"/>
</dbReference>
<dbReference type="PANTHER" id="PTHR24189:SF50">
    <property type="entry name" value="ANKYRIN REPEAT AND SOCS BOX PROTEIN 2"/>
    <property type="match status" value="1"/>
</dbReference>
<evidence type="ECO:0000256" key="3">
    <source>
        <dbReference type="PROSITE-ProRule" id="PRU00023"/>
    </source>
</evidence>